<accession>A0ABQ6MSM6</accession>
<protein>
    <submittedName>
        <fullName evidence="2">Uncharacterized protein</fullName>
    </submittedName>
</protein>
<evidence type="ECO:0000256" key="1">
    <source>
        <dbReference type="SAM" id="MobiDB-lite"/>
    </source>
</evidence>
<feature type="compositionally biased region" description="Acidic residues" evidence="1">
    <location>
        <begin position="65"/>
        <end position="86"/>
    </location>
</feature>
<dbReference type="EMBL" id="BRYB01000506">
    <property type="protein sequence ID" value="GMI31390.1"/>
    <property type="molecule type" value="Genomic_DNA"/>
</dbReference>
<keyword evidence="3" id="KW-1185">Reference proteome</keyword>
<evidence type="ECO:0000313" key="2">
    <source>
        <dbReference type="EMBL" id="GMI31390.1"/>
    </source>
</evidence>
<feature type="region of interest" description="Disordered" evidence="1">
    <location>
        <begin position="46"/>
        <end position="91"/>
    </location>
</feature>
<gene>
    <name evidence="2" type="ORF">TeGR_g1650</name>
</gene>
<evidence type="ECO:0000313" key="3">
    <source>
        <dbReference type="Proteomes" id="UP001165060"/>
    </source>
</evidence>
<proteinExistence type="predicted"/>
<comment type="caution">
    <text evidence="2">The sequence shown here is derived from an EMBL/GenBank/DDBJ whole genome shotgun (WGS) entry which is preliminary data.</text>
</comment>
<feature type="non-terminal residue" evidence="2">
    <location>
        <position position="128"/>
    </location>
</feature>
<sequence>MLDDFLALSFEFLTTRAIPPTSPSCRWSFASGRCEPSCECVFRFQPGDYSPSRSCRDRRVRPAEEEYSEEELEGEGGGDDGYDEPPEQGCEVPRTTRVARAAMGARRLSGEVGAKVKDVVGRRVGELH</sequence>
<feature type="compositionally biased region" description="Basic and acidic residues" evidence="1">
    <location>
        <begin position="54"/>
        <end position="64"/>
    </location>
</feature>
<name>A0ABQ6MSM6_9STRA</name>
<organism evidence="2 3">
    <name type="scientific">Tetraparma gracilis</name>
    <dbReference type="NCBI Taxonomy" id="2962635"/>
    <lineage>
        <taxon>Eukaryota</taxon>
        <taxon>Sar</taxon>
        <taxon>Stramenopiles</taxon>
        <taxon>Ochrophyta</taxon>
        <taxon>Bolidophyceae</taxon>
        <taxon>Parmales</taxon>
        <taxon>Triparmaceae</taxon>
        <taxon>Tetraparma</taxon>
    </lineage>
</organism>
<dbReference type="Proteomes" id="UP001165060">
    <property type="component" value="Unassembled WGS sequence"/>
</dbReference>
<reference evidence="2 3" key="1">
    <citation type="journal article" date="2023" name="Commun. Biol.">
        <title>Genome analysis of Parmales, the sister group of diatoms, reveals the evolutionary specialization of diatoms from phago-mixotrophs to photoautotrophs.</title>
        <authorList>
            <person name="Ban H."/>
            <person name="Sato S."/>
            <person name="Yoshikawa S."/>
            <person name="Yamada K."/>
            <person name="Nakamura Y."/>
            <person name="Ichinomiya M."/>
            <person name="Sato N."/>
            <person name="Blanc-Mathieu R."/>
            <person name="Endo H."/>
            <person name="Kuwata A."/>
            <person name="Ogata H."/>
        </authorList>
    </citation>
    <scope>NUCLEOTIDE SEQUENCE [LARGE SCALE GENOMIC DNA]</scope>
</reference>